<feature type="domain" description="Methyl-accepting transducer" evidence="5">
    <location>
        <begin position="206"/>
        <end position="442"/>
    </location>
</feature>
<dbReference type="PANTHER" id="PTHR32089">
    <property type="entry name" value="METHYL-ACCEPTING CHEMOTAXIS PROTEIN MCPB"/>
    <property type="match status" value="1"/>
</dbReference>
<sequence length="489" mass="54377">MNKRTKDLNKVFIAVCWIIGIVYSLSFIVGITMNKISISAGITAICCLIGSLLLSTVIYIKNNDTQKLIYTIEPLFAVAYLIILFFSNIRCAPLTIIPLVVGASIYLDVKRLIIPISTTIITNFIWIFVNKNDLHVIEDAPTQSVVMILFCVIIYSITKISEKKKLEAIKEKIATEKATKKQQDMLNDIINIIKVIHENSNNVNDIFEKIQVSSTMISSAIEEIAAGASNTANEIQTQTSALLDIEDKINHTVVISDSMKESAISNAKSIDQALKIVENLSNTSEQVKVKNKQVYASSVKLTKATDNIRNITEMITNIAEQTNLLALNAAIEAARAGENGRGFAVVAEEVRKLAEESKNSANNISNIIDELRNDVKNSNKYIEDLSSINEEQNNLVEETSTNLYEIKNKSIEIVNNVDEVNKEIRNISNLSNMINKAIDNLSAISEETMANTEETSANAEEYVNQIQETKKYVDMILECGDSMNKYISE</sequence>
<dbReference type="GO" id="GO:0016020">
    <property type="term" value="C:membrane"/>
    <property type="evidence" value="ECO:0007669"/>
    <property type="project" value="InterPro"/>
</dbReference>
<dbReference type="Pfam" id="PF00015">
    <property type="entry name" value="MCPsignal"/>
    <property type="match status" value="1"/>
</dbReference>
<reference evidence="6 7" key="1">
    <citation type="submission" date="2016-02" db="EMBL/GenBank/DDBJ databases">
        <title>Genome sequence of Clostridium tepidiprofundi DSM 19306.</title>
        <authorList>
            <person name="Poehlein A."/>
            <person name="Daniel R."/>
        </authorList>
    </citation>
    <scope>NUCLEOTIDE SEQUENCE [LARGE SCALE GENOMIC DNA]</scope>
    <source>
        <strain evidence="6 7">DSM 19306</strain>
    </source>
</reference>
<feature type="transmembrane region" description="Helical" evidence="4">
    <location>
        <begin position="112"/>
        <end position="129"/>
    </location>
</feature>
<dbReference type="PATRIC" id="fig|1121338.3.peg.1523"/>
<keyword evidence="7" id="KW-1185">Reference proteome</keyword>
<dbReference type="SUPFAM" id="SSF58104">
    <property type="entry name" value="Methyl-accepting chemotaxis protein (MCP) signaling domain"/>
    <property type="match status" value="1"/>
</dbReference>
<dbReference type="RefSeq" id="WP_066824771.1">
    <property type="nucleotide sequence ID" value="NZ_LTBA01000014.1"/>
</dbReference>
<dbReference type="AlphaFoldDB" id="A0A151B3Q7"/>
<dbReference type="STRING" id="1121338.CLTEP_14790"/>
<evidence type="ECO:0000256" key="1">
    <source>
        <dbReference type="ARBA" id="ARBA00023224"/>
    </source>
</evidence>
<name>A0A151B3Q7_9CLOT</name>
<feature type="transmembrane region" description="Helical" evidence="4">
    <location>
        <begin position="38"/>
        <end position="60"/>
    </location>
</feature>
<dbReference type="Proteomes" id="UP000075531">
    <property type="component" value="Unassembled WGS sequence"/>
</dbReference>
<keyword evidence="4" id="KW-1133">Transmembrane helix</keyword>
<feature type="transmembrane region" description="Helical" evidence="4">
    <location>
        <begin position="141"/>
        <end position="158"/>
    </location>
</feature>
<evidence type="ECO:0000313" key="7">
    <source>
        <dbReference type="Proteomes" id="UP000075531"/>
    </source>
</evidence>
<dbReference type="GO" id="GO:0007165">
    <property type="term" value="P:signal transduction"/>
    <property type="evidence" value="ECO:0007669"/>
    <property type="project" value="UniProtKB-KW"/>
</dbReference>
<keyword evidence="4" id="KW-0472">Membrane</keyword>
<feature type="coiled-coil region" evidence="3">
    <location>
        <begin position="427"/>
        <end position="469"/>
    </location>
</feature>
<evidence type="ECO:0000313" key="6">
    <source>
        <dbReference type="EMBL" id="KYH34551.1"/>
    </source>
</evidence>
<gene>
    <name evidence="6" type="primary">mcpC_4</name>
    <name evidence="6" type="ORF">CLTEP_14790</name>
</gene>
<dbReference type="Gene3D" id="1.10.287.950">
    <property type="entry name" value="Methyl-accepting chemotaxis protein"/>
    <property type="match status" value="1"/>
</dbReference>
<evidence type="ECO:0000256" key="3">
    <source>
        <dbReference type="SAM" id="Coils"/>
    </source>
</evidence>
<proteinExistence type="predicted"/>
<keyword evidence="3" id="KW-0175">Coiled coil</keyword>
<dbReference type="PANTHER" id="PTHR32089:SF112">
    <property type="entry name" value="LYSOZYME-LIKE PROTEIN-RELATED"/>
    <property type="match status" value="1"/>
</dbReference>
<feature type="transmembrane region" description="Helical" evidence="4">
    <location>
        <begin position="12"/>
        <end position="32"/>
    </location>
</feature>
<keyword evidence="1 2" id="KW-0807">Transducer</keyword>
<dbReference type="PROSITE" id="PS50111">
    <property type="entry name" value="CHEMOTAXIS_TRANSDUC_2"/>
    <property type="match status" value="1"/>
</dbReference>
<organism evidence="6 7">
    <name type="scientific">Clostridium tepidiprofundi DSM 19306</name>
    <dbReference type="NCBI Taxonomy" id="1121338"/>
    <lineage>
        <taxon>Bacteria</taxon>
        <taxon>Bacillati</taxon>
        <taxon>Bacillota</taxon>
        <taxon>Clostridia</taxon>
        <taxon>Eubacteriales</taxon>
        <taxon>Clostridiaceae</taxon>
        <taxon>Clostridium</taxon>
    </lineage>
</organism>
<dbReference type="InterPro" id="IPR004089">
    <property type="entry name" value="MCPsignal_dom"/>
</dbReference>
<keyword evidence="4" id="KW-0812">Transmembrane</keyword>
<evidence type="ECO:0000256" key="2">
    <source>
        <dbReference type="PROSITE-ProRule" id="PRU00284"/>
    </source>
</evidence>
<evidence type="ECO:0000259" key="5">
    <source>
        <dbReference type="PROSITE" id="PS50111"/>
    </source>
</evidence>
<dbReference type="EMBL" id="LTBA01000014">
    <property type="protein sequence ID" value="KYH34551.1"/>
    <property type="molecule type" value="Genomic_DNA"/>
</dbReference>
<dbReference type="OrthoDB" id="9807021at2"/>
<protein>
    <submittedName>
        <fullName evidence="6">Methyl-accepting chemotaxis protein McpC</fullName>
    </submittedName>
</protein>
<dbReference type="SMART" id="SM00283">
    <property type="entry name" value="MA"/>
    <property type="match status" value="1"/>
</dbReference>
<comment type="caution">
    <text evidence="6">The sequence shown here is derived from an EMBL/GenBank/DDBJ whole genome shotgun (WGS) entry which is preliminary data.</text>
</comment>
<evidence type="ECO:0000256" key="4">
    <source>
        <dbReference type="SAM" id="Phobius"/>
    </source>
</evidence>
<accession>A0A151B3Q7</accession>